<reference evidence="5" key="2">
    <citation type="journal article" date="2018" name="Nat. Microbiol.">
        <title>Leveraging single-cell genomics to expand the fungal tree of life.</title>
        <authorList>
            <person name="Ahrendt S.R."/>
            <person name="Quandt C.A."/>
            <person name="Ciobanu D."/>
            <person name="Clum A."/>
            <person name="Salamov A."/>
            <person name="Andreopoulos B."/>
            <person name="Cheng J.F."/>
            <person name="Woyke T."/>
            <person name="Pelin A."/>
            <person name="Henrissat B."/>
            <person name="Reynolds N.K."/>
            <person name="Benny G.L."/>
            <person name="Smith M.E."/>
            <person name="James T.Y."/>
            <person name="Grigoriev I.V."/>
        </authorList>
    </citation>
    <scope>NUCLEOTIDE SEQUENCE [LARGE SCALE GENOMIC DNA]</scope>
    <source>
        <strain evidence="5">CSF55</strain>
    </source>
</reference>
<organism evidence="2 4">
    <name type="scientific">Rozella allomycis (strain CSF55)</name>
    <dbReference type="NCBI Taxonomy" id="988480"/>
    <lineage>
        <taxon>Eukaryota</taxon>
        <taxon>Fungi</taxon>
        <taxon>Fungi incertae sedis</taxon>
        <taxon>Cryptomycota</taxon>
        <taxon>Cryptomycota incertae sedis</taxon>
        <taxon>Rozella</taxon>
    </lineage>
</organism>
<reference evidence="3" key="3">
    <citation type="submission" date="2018-08" db="EMBL/GenBank/DDBJ databases">
        <title>Leveraging single-cell genomics to expand the Fungal Tree of Life.</title>
        <authorList>
            <consortium name="DOE Joint Genome Institute"/>
            <person name="Ahrendt S.R."/>
            <person name="Quandt C.A."/>
            <person name="Ciobanu D."/>
            <person name="Clum A."/>
            <person name="Salamov A."/>
            <person name="Andreopoulos B."/>
            <person name="Cheng J.-F."/>
            <person name="Woyke T."/>
            <person name="Pelin A."/>
            <person name="Henrissat B."/>
            <person name="Reynolds N."/>
            <person name="Benny G.L."/>
            <person name="Smith M.E."/>
            <person name="James T.Y."/>
            <person name="Grigoriev I.V."/>
        </authorList>
    </citation>
    <scope>NUCLEOTIDE SEQUENCE</scope>
    <source>
        <strain evidence="3">CSF55</strain>
    </source>
</reference>
<accession>A0A075B3R0</accession>
<gene>
    <name evidence="2" type="ORF">O9G_005831</name>
    <name evidence="3" type="ORF">ROZALSC1DRAFT_26944</name>
</gene>
<evidence type="ECO:0000313" key="3">
    <source>
        <dbReference type="EMBL" id="RKP21658.1"/>
    </source>
</evidence>
<reference evidence="2 4" key="1">
    <citation type="journal article" date="2013" name="Curr. Biol.">
        <title>Shared signatures of parasitism and phylogenomics unite Cryptomycota and microsporidia.</title>
        <authorList>
            <person name="James T.Y."/>
            <person name="Pelin A."/>
            <person name="Bonen L."/>
            <person name="Ahrendt S."/>
            <person name="Sain D."/>
            <person name="Corradi N."/>
            <person name="Stajich J.E."/>
        </authorList>
    </citation>
    <scope>NUCLEOTIDE SEQUENCE [LARGE SCALE GENOMIC DNA]</scope>
    <source>
        <strain evidence="2">CSF55</strain>
        <strain evidence="2">CSF55</strain>
    </source>
</reference>
<keyword evidence="1" id="KW-1133">Transmembrane helix</keyword>
<evidence type="ECO:0000313" key="2">
    <source>
        <dbReference type="EMBL" id="EPZ37062.1"/>
    </source>
</evidence>
<dbReference type="HOGENOM" id="CLU_1928774_0_0_1"/>
<dbReference type="EMBL" id="ML004938">
    <property type="protein sequence ID" value="RKP21658.1"/>
    <property type="molecule type" value="Genomic_DNA"/>
</dbReference>
<keyword evidence="4" id="KW-1185">Reference proteome</keyword>
<feature type="transmembrane region" description="Helical" evidence="1">
    <location>
        <begin position="12"/>
        <end position="29"/>
    </location>
</feature>
<evidence type="ECO:0000313" key="5">
    <source>
        <dbReference type="Proteomes" id="UP000281549"/>
    </source>
</evidence>
<sequence length="131" mass="14627">MNEDYLNSNYNLGLNGLLLILDFGLQISQDLISPSFLSVVCASIAHITIIFVNIASLVIKMTNTIQFKANPFYRTIYEQRYLLIMGILHLTLTGLGRSLVAIKLNACYNNICSNDNLITSILILQSISKEL</sequence>
<keyword evidence="1" id="KW-0812">Transmembrane</keyword>
<evidence type="ECO:0000313" key="4">
    <source>
        <dbReference type="Proteomes" id="UP000030755"/>
    </source>
</evidence>
<dbReference type="Proteomes" id="UP000030755">
    <property type="component" value="Unassembled WGS sequence"/>
</dbReference>
<feature type="transmembrane region" description="Helical" evidence="1">
    <location>
        <begin position="35"/>
        <end position="59"/>
    </location>
</feature>
<name>A0A075B3R0_ROZAC</name>
<dbReference type="Proteomes" id="UP000281549">
    <property type="component" value="Unassembled WGS sequence"/>
</dbReference>
<keyword evidence="1" id="KW-0472">Membrane</keyword>
<proteinExistence type="predicted"/>
<dbReference type="EMBL" id="KE560359">
    <property type="protein sequence ID" value="EPZ37062.1"/>
    <property type="molecule type" value="Genomic_DNA"/>
</dbReference>
<dbReference type="AlphaFoldDB" id="A0A075B3R0"/>
<feature type="transmembrane region" description="Helical" evidence="1">
    <location>
        <begin position="80"/>
        <end position="100"/>
    </location>
</feature>
<protein>
    <submittedName>
        <fullName evidence="2">Uncharacterized protein</fullName>
    </submittedName>
</protein>
<evidence type="ECO:0000256" key="1">
    <source>
        <dbReference type="SAM" id="Phobius"/>
    </source>
</evidence>